<dbReference type="SUPFAM" id="SSF53448">
    <property type="entry name" value="Nucleotide-diphospho-sugar transferases"/>
    <property type="match status" value="1"/>
</dbReference>
<dbReference type="CDD" id="cd04186">
    <property type="entry name" value="GT_2_like_c"/>
    <property type="match status" value="1"/>
</dbReference>
<accession>A0A2M6W658</accession>
<dbReference type="InterPro" id="IPR029044">
    <property type="entry name" value="Nucleotide-diphossugar_trans"/>
</dbReference>
<sequence length="280" mass="32010">MELSVITVTLNDKENIAAQLRSVASGAEGLEFEQLVSDNGSTDGTIDMITKDFPQVTLVQNGYNAGFGAANNRAAQLTKGDFLLFLNPDMIVDVGSLKKMVEWMRARPEVGIASCKLLNPSGQFDERTKPRRLPTLFDQAMILLKIPHFFPSVLNKYLYAGFDMEKEQEVDSVRGSFLMMRRELYEKLGWAFDPRYYIWFEDVDVCREARKNGFQVVYTPIISCVDLVGQTFKKIPALWKQKNFTQSMLQYFCKWESRSKWTIIAILRPVAIFLTILLAK</sequence>
<evidence type="ECO:0000259" key="1">
    <source>
        <dbReference type="Pfam" id="PF00535"/>
    </source>
</evidence>
<dbReference type="EMBL" id="PFBV01000004">
    <property type="protein sequence ID" value="PIT88287.1"/>
    <property type="molecule type" value="Genomic_DNA"/>
</dbReference>
<dbReference type="PANTHER" id="PTHR43179:SF7">
    <property type="entry name" value="RHAMNOSYLTRANSFERASE WBBL"/>
    <property type="match status" value="1"/>
</dbReference>
<dbReference type="PANTHER" id="PTHR43179">
    <property type="entry name" value="RHAMNOSYLTRANSFERASE WBBL"/>
    <property type="match status" value="1"/>
</dbReference>
<reference evidence="3" key="1">
    <citation type="submission" date="2017-09" db="EMBL/GenBank/DDBJ databases">
        <title>Depth-based differentiation of microbial function through sediment-hosted aquifers and enrichment of novel symbionts in the deep terrestrial subsurface.</title>
        <authorList>
            <person name="Probst A.J."/>
            <person name="Ladd B."/>
            <person name="Jarett J.K."/>
            <person name="Geller-Mcgrath D.E."/>
            <person name="Sieber C.M.K."/>
            <person name="Emerson J.B."/>
            <person name="Anantharaman K."/>
            <person name="Thomas B.C."/>
            <person name="Malmstrom R."/>
            <person name="Stieglmeier M."/>
            <person name="Klingl A."/>
            <person name="Woyke T."/>
            <person name="Ryan C.M."/>
            <person name="Banfield J.F."/>
        </authorList>
    </citation>
    <scope>NUCLEOTIDE SEQUENCE [LARGE SCALE GENOMIC DNA]</scope>
</reference>
<evidence type="ECO:0000313" key="3">
    <source>
        <dbReference type="Proteomes" id="UP000231426"/>
    </source>
</evidence>
<dbReference type="Proteomes" id="UP000231426">
    <property type="component" value="Unassembled WGS sequence"/>
</dbReference>
<gene>
    <name evidence="2" type="ORF">COU29_03405</name>
</gene>
<dbReference type="Pfam" id="PF00535">
    <property type="entry name" value="Glycos_transf_2"/>
    <property type="match status" value="1"/>
</dbReference>
<dbReference type="Gene3D" id="3.90.550.10">
    <property type="entry name" value="Spore Coat Polysaccharide Biosynthesis Protein SpsA, Chain A"/>
    <property type="match status" value="1"/>
</dbReference>
<evidence type="ECO:0000313" key="2">
    <source>
        <dbReference type="EMBL" id="PIT88287.1"/>
    </source>
</evidence>
<organism evidence="2 3">
    <name type="scientific">Candidatus Magasanikbacteria bacterium CG10_big_fil_rev_8_21_14_0_10_36_32</name>
    <dbReference type="NCBI Taxonomy" id="1974646"/>
    <lineage>
        <taxon>Bacteria</taxon>
        <taxon>Candidatus Magasanikiibacteriota</taxon>
    </lineage>
</organism>
<comment type="caution">
    <text evidence="2">The sequence shown here is derived from an EMBL/GenBank/DDBJ whole genome shotgun (WGS) entry which is preliminary data.</text>
</comment>
<feature type="domain" description="Glycosyltransferase 2-like" evidence="1">
    <location>
        <begin position="4"/>
        <end position="188"/>
    </location>
</feature>
<dbReference type="AlphaFoldDB" id="A0A2M6W658"/>
<proteinExistence type="predicted"/>
<name>A0A2M6W658_9BACT</name>
<dbReference type="InterPro" id="IPR001173">
    <property type="entry name" value="Glyco_trans_2-like"/>
</dbReference>
<protein>
    <recommendedName>
        <fullName evidence="1">Glycosyltransferase 2-like domain-containing protein</fullName>
    </recommendedName>
</protein>